<accession>T5LVC9</accession>
<reference evidence="2" key="1">
    <citation type="submission" date="2010-02" db="EMBL/GenBank/DDBJ databases">
        <title>The Genome Sequence of Prevotella oris strain C735.</title>
        <authorList>
            <consortium name="The Broad Institute Genome Sequencing Platform"/>
            <person name="Ward D."/>
            <person name="Feldgarden M."/>
            <person name="Earl A."/>
            <person name="Young S.K."/>
            <person name="Zeng Q."/>
            <person name="Koehrsen M."/>
            <person name="Alvarado L."/>
            <person name="Berlin A."/>
            <person name="Bochicchio J."/>
            <person name="Borenstein D."/>
            <person name="Chapman S.B."/>
            <person name="Chen Z."/>
            <person name="Engels R."/>
            <person name="Freedman E."/>
            <person name="Gellesch M."/>
            <person name="Goldberg J."/>
            <person name="Griggs A."/>
            <person name="Gujja S."/>
            <person name="Heilman E."/>
            <person name="Heiman D."/>
            <person name="Hepburn T."/>
            <person name="Howarth C."/>
            <person name="Jen D."/>
            <person name="Larson L."/>
            <person name="Mehta T."/>
            <person name="Park D."/>
            <person name="Pearson M."/>
            <person name="Roberts A."/>
            <person name="Saif S."/>
            <person name="Shea T."/>
            <person name="Shenoy N."/>
            <person name="Sisk P."/>
            <person name="Stolte C."/>
            <person name="Sykes S."/>
            <person name="Thomson T."/>
            <person name="Walk T."/>
            <person name="White J."/>
            <person name="Yandava C."/>
            <person name="Sibley C.D."/>
            <person name="Field T.R."/>
            <person name="Grinwis M."/>
            <person name="Eshaghurshan C.S."/>
            <person name="Surette M.G."/>
            <person name="Haas B."/>
            <person name="Nusbaum C."/>
            <person name="Birren B."/>
        </authorList>
    </citation>
    <scope>NUCLEOTIDE SEQUENCE [LARGE SCALE GENOMIC DNA]</scope>
    <source>
        <strain evidence="2">C505</strain>
    </source>
</reference>
<dbReference type="AlphaFoldDB" id="T5LVC9"/>
<dbReference type="HOGENOM" id="CLU_3283650_0_0_11"/>
<comment type="caution">
    <text evidence="1">The sequence shown here is derived from an EMBL/GenBank/DDBJ whole genome shotgun (WGS) entry which is preliminary data.</text>
</comment>
<dbReference type="Proteomes" id="UP000004668">
    <property type="component" value="Unassembled WGS sequence"/>
</dbReference>
<protein>
    <submittedName>
        <fullName evidence="1">Uncharacterized protein</fullName>
    </submittedName>
</protein>
<name>T5LVC9_ACTVI</name>
<sequence>MRRTGPEKPRAARAAMNDKPERTALWFIHICGHRCGNTSV</sequence>
<gene>
    <name evidence="1" type="ORF">HMPREF0059_02698</name>
</gene>
<proteinExistence type="predicted"/>
<evidence type="ECO:0000313" key="2">
    <source>
        <dbReference type="Proteomes" id="UP000004668"/>
    </source>
</evidence>
<organism evidence="1 2">
    <name type="scientific">Actinomyces viscosus C505</name>
    <dbReference type="NCBI Taxonomy" id="562973"/>
    <lineage>
        <taxon>Bacteria</taxon>
        <taxon>Bacillati</taxon>
        <taxon>Actinomycetota</taxon>
        <taxon>Actinomycetes</taxon>
        <taxon>Actinomycetales</taxon>
        <taxon>Actinomycetaceae</taxon>
        <taxon>Actinomyces</taxon>
    </lineage>
</organism>
<evidence type="ECO:0000313" key="1">
    <source>
        <dbReference type="EMBL" id="EQM96832.1"/>
    </source>
</evidence>
<dbReference type="EMBL" id="ACRE02000069">
    <property type="protein sequence ID" value="EQM96832.1"/>
    <property type="molecule type" value="Genomic_DNA"/>
</dbReference>
<reference evidence="1 2" key="2">
    <citation type="submission" date="2011-10" db="EMBL/GenBank/DDBJ databases">
        <title>The Genome Sequence of Actinomyces viscosus C505.</title>
        <authorList>
            <consortium name="The Broad Institute Genome Sequencing Platform"/>
            <consortium name="The Broad Institute Genome Sequencing Center for Infectious Disease"/>
            <person name="Earl A."/>
            <person name="Ward D."/>
            <person name="Feldgarden M."/>
            <person name="Gevers D."/>
            <person name="Sibley C.D."/>
            <person name="Field T.R."/>
            <person name="Grinwis M."/>
            <person name="Eshaghurshan C.S."/>
            <person name="Surette M.G."/>
            <person name="Young S.K."/>
            <person name="Zeng Q."/>
            <person name="Gargeya S."/>
            <person name="Fitzgerald M."/>
            <person name="Haas B."/>
            <person name="Abouelleil A."/>
            <person name="Alvarado L."/>
            <person name="Arachchi H.M."/>
            <person name="Berlin A."/>
            <person name="Brown A."/>
            <person name="Chapman S.B."/>
            <person name="Chen Z."/>
            <person name="Dunbar C."/>
            <person name="Freedman E."/>
            <person name="Gearin G."/>
            <person name="Goldberg J."/>
            <person name="Griggs A."/>
            <person name="Gujja S."/>
            <person name="Heiman D."/>
            <person name="Howarth C."/>
            <person name="Larson L."/>
            <person name="Lui A."/>
            <person name="MacDonald P.J.P."/>
            <person name="Montmayeur A."/>
            <person name="Murphy C."/>
            <person name="Neiman D."/>
            <person name="Pearson M."/>
            <person name="Priest M."/>
            <person name="Roberts A."/>
            <person name="Saif S."/>
            <person name="Shea T."/>
            <person name="Shenoy N."/>
            <person name="Sisk P."/>
            <person name="Stolte C."/>
            <person name="Sykes S."/>
            <person name="Wortman J."/>
            <person name="Nusbaum C."/>
            <person name="Birren B."/>
        </authorList>
    </citation>
    <scope>NUCLEOTIDE SEQUENCE [LARGE SCALE GENOMIC DNA]</scope>
    <source>
        <strain evidence="1 2">C505</strain>
    </source>
</reference>